<keyword evidence="2" id="KW-1185">Reference proteome</keyword>
<protein>
    <submittedName>
        <fullName evidence="1">Uncharacterized protein</fullName>
    </submittedName>
</protein>
<dbReference type="OMA" id="PFIMELR"/>
<name>A0A0N1I5G6_LEPSE</name>
<comment type="caution">
    <text evidence="1">The sequence shown here is derived from an EMBL/GenBank/DDBJ whole genome shotgun (WGS) entry which is preliminary data.</text>
</comment>
<dbReference type="Proteomes" id="UP000038009">
    <property type="component" value="Unassembled WGS sequence"/>
</dbReference>
<reference evidence="1 2" key="1">
    <citation type="journal article" date="2015" name="PLoS Pathog.">
        <title>Leptomonas seymouri: Adaptations to the Dixenous Life Cycle Analyzed by Genome Sequencing, Transcriptome Profiling and Co-infection with Leishmania donovani.</title>
        <authorList>
            <person name="Kraeva N."/>
            <person name="Butenko A."/>
            <person name="Hlavacova J."/>
            <person name="Kostygov A."/>
            <person name="Myskova J."/>
            <person name="Grybchuk D."/>
            <person name="Lestinova T."/>
            <person name="Votypka J."/>
            <person name="Volf P."/>
            <person name="Opperdoes F."/>
            <person name="Flegontov P."/>
            <person name="Lukes J."/>
            <person name="Yurchenko V."/>
        </authorList>
    </citation>
    <scope>NUCLEOTIDE SEQUENCE [LARGE SCALE GENOMIC DNA]</scope>
    <source>
        <strain evidence="1 2">ATCC 30220</strain>
    </source>
</reference>
<dbReference type="AlphaFoldDB" id="A0A0N1I5G6"/>
<evidence type="ECO:0000313" key="2">
    <source>
        <dbReference type="Proteomes" id="UP000038009"/>
    </source>
</evidence>
<accession>A0A0N1I5G6</accession>
<sequence length="213" mass="22229">MPTIDTPFIMELRPGEDLKLAQAPAAGDGASSPSTGPANAFAENSFRAWVSSISFVEEIDAEADTATTAAAKPAHGQKHSVIRVSLVAHLVAQAESKLNRKRDRDGAAAVSSSPLMRTVTLASCNFSANTSAQSTAGTKLGSSVVFRSPLAFTSNGSIESLVVVAENMATTAGSSGSSGSVKRYQGARRFAVHLHGLQQTMLTKEQVLLLARR</sequence>
<organism evidence="1 2">
    <name type="scientific">Leptomonas seymouri</name>
    <dbReference type="NCBI Taxonomy" id="5684"/>
    <lineage>
        <taxon>Eukaryota</taxon>
        <taxon>Discoba</taxon>
        <taxon>Euglenozoa</taxon>
        <taxon>Kinetoplastea</taxon>
        <taxon>Metakinetoplastina</taxon>
        <taxon>Trypanosomatida</taxon>
        <taxon>Trypanosomatidae</taxon>
        <taxon>Leishmaniinae</taxon>
        <taxon>Leptomonas</taxon>
    </lineage>
</organism>
<proteinExistence type="predicted"/>
<dbReference type="EMBL" id="LJSK01000068">
    <property type="protein sequence ID" value="KPI87934.1"/>
    <property type="molecule type" value="Genomic_DNA"/>
</dbReference>
<evidence type="ECO:0000313" key="1">
    <source>
        <dbReference type="EMBL" id="KPI87934.1"/>
    </source>
</evidence>
<gene>
    <name evidence="1" type="ORF">ABL78_2973</name>
</gene>
<dbReference type="VEuPathDB" id="TriTrypDB:Lsey_0068_0100"/>
<dbReference type="OrthoDB" id="273385at2759"/>